<feature type="binding site" evidence="9">
    <location>
        <position position="413"/>
    </location>
    <ligand>
        <name>substrate</name>
    </ligand>
</feature>
<keyword evidence="9" id="KW-0520">NAD</keyword>
<dbReference type="OrthoDB" id="6718861at2759"/>
<keyword evidence="4" id="KW-0496">Mitochondrion</keyword>
<organism evidence="13 14">
    <name type="scientific">Hermetia illucens</name>
    <name type="common">Black soldier fly</name>
    <dbReference type="NCBI Taxonomy" id="343691"/>
    <lineage>
        <taxon>Eukaryota</taxon>
        <taxon>Metazoa</taxon>
        <taxon>Ecdysozoa</taxon>
        <taxon>Arthropoda</taxon>
        <taxon>Hexapoda</taxon>
        <taxon>Insecta</taxon>
        <taxon>Pterygota</taxon>
        <taxon>Neoptera</taxon>
        <taxon>Endopterygota</taxon>
        <taxon>Diptera</taxon>
        <taxon>Brachycera</taxon>
        <taxon>Stratiomyomorpha</taxon>
        <taxon>Stratiomyidae</taxon>
        <taxon>Hermetiinae</taxon>
        <taxon>Hermetia</taxon>
    </lineage>
</organism>
<dbReference type="InterPro" id="IPR006097">
    <property type="entry name" value="Glu/Leu/Phe/Val/Trp_DH_dimer"/>
</dbReference>
<dbReference type="AlphaFoldDB" id="A0A7R8V4F2"/>
<keyword evidence="9" id="KW-0547">Nucleotide-binding</keyword>
<reference evidence="13 14" key="1">
    <citation type="submission" date="2020-11" db="EMBL/GenBank/DDBJ databases">
        <authorList>
            <person name="Wallbank WR R."/>
            <person name="Pardo Diaz C."/>
            <person name="Kozak K."/>
            <person name="Martin S."/>
            <person name="Jiggins C."/>
            <person name="Moest M."/>
            <person name="Warren A I."/>
            <person name="Generalovic N T."/>
            <person name="Byers J.R.P. K."/>
            <person name="Montejo-Kovacevich G."/>
            <person name="Yen C E."/>
        </authorList>
    </citation>
    <scope>NUCLEOTIDE SEQUENCE [LARGE SCALE GENOMIC DNA]</scope>
</reference>
<dbReference type="FunFam" id="3.40.50.720:FF:000100">
    <property type="entry name" value="Glutamate dehydrogenase 1, mitochondrial"/>
    <property type="match status" value="1"/>
</dbReference>
<feature type="active site" description="Proton donor" evidence="8">
    <location>
        <position position="158"/>
    </location>
</feature>
<dbReference type="InterPro" id="IPR033922">
    <property type="entry name" value="NAD_bind_Glu_DH"/>
</dbReference>
<comment type="similarity">
    <text evidence="2 7 11">Belongs to the Glu/Leu/Phe/Val dehydrogenases family.</text>
</comment>
<dbReference type="Gene3D" id="3.40.50.720">
    <property type="entry name" value="NAD(P)-binding Rossmann-like Domain"/>
    <property type="match status" value="1"/>
</dbReference>
<dbReference type="Pfam" id="PF02812">
    <property type="entry name" value="ELFV_dehydrog_N"/>
    <property type="match status" value="1"/>
</dbReference>
<proteinExistence type="inferred from homology"/>
<evidence type="ECO:0000256" key="3">
    <source>
        <dbReference type="ARBA" id="ARBA00023002"/>
    </source>
</evidence>
<evidence type="ECO:0000256" key="4">
    <source>
        <dbReference type="ARBA" id="ARBA00023128"/>
    </source>
</evidence>
<comment type="catalytic activity">
    <reaction evidence="6">
        <text>L-glutamate + NADP(+) + H2O = 2-oxoglutarate + NH4(+) + NADPH + H(+)</text>
        <dbReference type="Rhea" id="RHEA:11612"/>
        <dbReference type="ChEBI" id="CHEBI:15377"/>
        <dbReference type="ChEBI" id="CHEBI:15378"/>
        <dbReference type="ChEBI" id="CHEBI:16810"/>
        <dbReference type="ChEBI" id="CHEBI:28938"/>
        <dbReference type="ChEBI" id="CHEBI:29985"/>
        <dbReference type="ChEBI" id="CHEBI:57783"/>
        <dbReference type="ChEBI" id="CHEBI:58349"/>
        <dbReference type="EC" id="1.4.1.3"/>
    </reaction>
</comment>
<dbReference type="CDD" id="cd01076">
    <property type="entry name" value="NAD_bind_1_Glu_DH"/>
    <property type="match status" value="1"/>
</dbReference>
<dbReference type="SUPFAM" id="SSF53223">
    <property type="entry name" value="Aminoacid dehydrogenase-like, N-terminal domain"/>
    <property type="match status" value="1"/>
</dbReference>
<evidence type="ECO:0000256" key="10">
    <source>
        <dbReference type="PIRSR" id="PIRSR000185-3"/>
    </source>
</evidence>
<dbReference type="Gene3D" id="3.40.50.10860">
    <property type="entry name" value="Leucine Dehydrogenase, chain A, domain 1"/>
    <property type="match status" value="1"/>
</dbReference>
<dbReference type="GO" id="GO:0005739">
    <property type="term" value="C:mitochondrion"/>
    <property type="evidence" value="ECO:0007669"/>
    <property type="project" value="UniProtKB-SubCell"/>
</dbReference>
<feature type="binding site" evidence="9">
    <location>
        <position position="247"/>
    </location>
    <ligand>
        <name>NAD(+)</name>
        <dbReference type="ChEBI" id="CHEBI:57540"/>
    </ligand>
</feature>
<evidence type="ECO:0000313" key="13">
    <source>
        <dbReference type="EMBL" id="CAD7092279.1"/>
    </source>
</evidence>
<protein>
    <recommendedName>
        <fullName evidence="7">Glutamate dehydrogenase</fullName>
    </recommendedName>
</protein>
<evidence type="ECO:0000256" key="7">
    <source>
        <dbReference type="PIRNR" id="PIRNR000185"/>
    </source>
</evidence>
<dbReference type="SMART" id="SM00839">
    <property type="entry name" value="ELFV_dehydrog"/>
    <property type="match status" value="1"/>
</dbReference>
<evidence type="ECO:0000313" key="14">
    <source>
        <dbReference type="Proteomes" id="UP000594454"/>
    </source>
</evidence>
<evidence type="ECO:0000256" key="5">
    <source>
        <dbReference type="ARBA" id="ARBA00047867"/>
    </source>
</evidence>
<dbReference type="GO" id="GO:0004352">
    <property type="term" value="F:glutamate dehydrogenase (NAD+) activity"/>
    <property type="evidence" value="ECO:0007669"/>
    <property type="project" value="TreeGrafter"/>
</dbReference>
<dbReference type="InterPro" id="IPR006095">
    <property type="entry name" value="Glu/Leu/Phe/Val/Trp_DH"/>
</dbReference>
<feature type="domain" description="Glutamate/phenylalanine/leucine/valine/L-tryptophan dehydrogenase C-terminal" evidence="12">
    <location>
        <begin position="240"/>
        <end position="525"/>
    </location>
</feature>
<name>A0A7R8V4F2_HERIL</name>
<dbReference type="GO" id="GO:0000166">
    <property type="term" value="F:nucleotide binding"/>
    <property type="evidence" value="ECO:0007669"/>
    <property type="project" value="UniProtKB-KW"/>
</dbReference>
<dbReference type="InterPro" id="IPR033524">
    <property type="entry name" value="Glu/Leu/Phe/Val_DH_AS"/>
</dbReference>
<gene>
    <name evidence="13" type="ORF">HERILL_LOCUS14655</name>
</gene>
<dbReference type="FunCoup" id="A0A7R8V4F2">
    <property type="interactions" value="145"/>
</dbReference>
<dbReference type="PRINTS" id="PR00082">
    <property type="entry name" value="GLFDHDRGNASE"/>
</dbReference>
<dbReference type="InterPro" id="IPR014362">
    <property type="entry name" value="Glu_DH"/>
</dbReference>
<sequence>MFRKIFKHVKKLPFSTPKRYVHEIPEHVKDVETAGNPPFSAMVQYYLHRALQVAEGDLIESLKRHPRWSEEKRKKRVKDVIKMMTSIANIIEINFPILRNSGEYELITGYRAHHCLHKLPLKGGIRFASDVDRDEVQGLAYLMTLKCACVNVPFGGSKGGVRIDPKKYSSKELQSITRRYTIELLKRNIIGPGIDVPAPDMGTSQREMAWIADEYMKTFGYKDINSMAIVTGKPVFQGGIRGRIEATGHGLFKCLEQFVESKEWMDLIGLKTGFADKNVIVQGFGNVGQHACTYIVPAGAKIIGIKEIDGSIFNKDGIDPFDLQDYYTHKKTIVGYPKAEAFQGELLEEPCDILLPCAKEKVITAENACTIQTKIIGEGANGPTTPAADKILQERNILVIPDIVCNAGGVAVSYFEYLKNINHVSFGKLTKHRDKEVITHILKSIQDSLKGANIDVEINPHDDLNYIMECSTEADIVASGLSLVMESACRGIKETANRFALCNDLRTAAYVWAIQKIFLSFEGQGLSL</sequence>
<keyword evidence="3 7" id="KW-0560">Oxidoreductase</keyword>
<dbReference type="Gene3D" id="1.10.287.140">
    <property type="match status" value="1"/>
</dbReference>
<dbReference type="InterPro" id="IPR046346">
    <property type="entry name" value="Aminoacid_DH-like_N_sf"/>
</dbReference>
<comment type="subcellular location">
    <subcellularLocation>
        <location evidence="1">Mitochondrion</location>
    </subcellularLocation>
</comment>
<evidence type="ECO:0000256" key="9">
    <source>
        <dbReference type="PIRSR" id="PIRSR000185-2"/>
    </source>
</evidence>
<dbReference type="Pfam" id="PF00208">
    <property type="entry name" value="ELFV_dehydrog"/>
    <property type="match status" value="1"/>
</dbReference>
<feature type="binding site" evidence="9">
    <location>
        <position position="122"/>
    </location>
    <ligand>
        <name>substrate</name>
    </ligand>
</feature>
<dbReference type="GO" id="GO:0006538">
    <property type="term" value="P:L-glutamate catabolic process"/>
    <property type="evidence" value="ECO:0007669"/>
    <property type="project" value="TreeGrafter"/>
</dbReference>
<accession>A0A7R8V4F2</accession>
<dbReference type="InterPro" id="IPR006096">
    <property type="entry name" value="Glu/Leu/Phe/Val/Trp_DH_C"/>
</dbReference>
<feature type="site" description="Important for catalysis" evidence="10">
    <location>
        <position position="200"/>
    </location>
</feature>
<feature type="binding site" evidence="9">
    <location>
        <position position="146"/>
    </location>
    <ligand>
        <name>substrate</name>
    </ligand>
</feature>
<evidence type="ECO:0000259" key="12">
    <source>
        <dbReference type="SMART" id="SM00839"/>
    </source>
</evidence>
<comment type="catalytic activity">
    <reaction evidence="5">
        <text>L-glutamate + NAD(+) + H2O = 2-oxoglutarate + NH4(+) + NADH + H(+)</text>
        <dbReference type="Rhea" id="RHEA:15133"/>
        <dbReference type="ChEBI" id="CHEBI:15377"/>
        <dbReference type="ChEBI" id="CHEBI:15378"/>
        <dbReference type="ChEBI" id="CHEBI:16810"/>
        <dbReference type="ChEBI" id="CHEBI:28938"/>
        <dbReference type="ChEBI" id="CHEBI:29985"/>
        <dbReference type="ChEBI" id="CHEBI:57540"/>
        <dbReference type="ChEBI" id="CHEBI:57945"/>
        <dbReference type="EC" id="1.4.1.3"/>
    </reaction>
</comment>
<dbReference type="SUPFAM" id="SSF51735">
    <property type="entry name" value="NAD(P)-binding Rossmann-fold domains"/>
    <property type="match status" value="1"/>
</dbReference>
<dbReference type="PANTHER" id="PTHR11606:SF7">
    <property type="entry name" value="GLUTAMATE DEHYDROGENASE"/>
    <property type="match status" value="1"/>
</dbReference>
<feature type="binding site" evidence="9">
    <location>
        <position position="286"/>
    </location>
    <ligand>
        <name>NAD(+)</name>
        <dbReference type="ChEBI" id="CHEBI:57540"/>
    </ligand>
</feature>
<dbReference type="PIRSF" id="PIRSF000185">
    <property type="entry name" value="Glu_DH"/>
    <property type="match status" value="1"/>
</dbReference>
<evidence type="ECO:0000256" key="1">
    <source>
        <dbReference type="ARBA" id="ARBA00004173"/>
    </source>
</evidence>
<evidence type="ECO:0000256" key="8">
    <source>
        <dbReference type="PIRSR" id="PIRSR000185-1"/>
    </source>
</evidence>
<evidence type="ECO:0000256" key="6">
    <source>
        <dbReference type="ARBA" id="ARBA00048577"/>
    </source>
</evidence>
<dbReference type="InParanoid" id="A0A7R8V4F2"/>
<dbReference type="PROSITE" id="PS00074">
    <property type="entry name" value="GLFV_DEHYDROGENASE"/>
    <property type="match status" value="1"/>
</dbReference>
<evidence type="ECO:0000256" key="2">
    <source>
        <dbReference type="ARBA" id="ARBA00006382"/>
    </source>
</evidence>
<dbReference type="OMA" id="WSVEKIF"/>
<evidence type="ECO:0000256" key="11">
    <source>
        <dbReference type="RuleBase" id="RU004417"/>
    </source>
</evidence>
<dbReference type="InterPro" id="IPR036291">
    <property type="entry name" value="NAD(P)-bd_dom_sf"/>
</dbReference>
<dbReference type="PANTHER" id="PTHR11606">
    <property type="entry name" value="GLUTAMATE DEHYDROGENASE"/>
    <property type="match status" value="1"/>
</dbReference>
<dbReference type="EMBL" id="LR899014">
    <property type="protein sequence ID" value="CAD7092279.1"/>
    <property type="molecule type" value="Genomic_DNA"/>
</dbReference>
<dbReference type="Proteomes" id="UP000594454">
    <property type="component" value="Chromosome 6"/>
</dbReference>
<keyword evidence="14" id="KW-1185">Reference proteome</keyword>